<sequence length="439" mass="48709">MFNQKLKQEISALQAQLQALTAQESAVSRAMAMIRFDRDGKVVNANPLFLQTMGYSLADLQGKPHSQLCFPDYANSADYRAFWDRLRRGEPFSDRVRRRTADGREIWLEATYCPVRDAQGQIESFSKYASDITASVEAEAHNQARLNAINRAMAVIEFTPDGTVLDANENFLNVLGYRLDEVKGRHHRLFCDNEFAQSPEYQALWRQLARGEYYSGQIKRQAKNGAVRWLEASYNPVFAPDGKTVIGVVKFATDMTERVESQRQESESARFAYEVAQETEALSSTGADNIRNSSDEIAQMAGSIEEAGHSVQALGERSQQITSIVQTIKDIADQTNLLALNAAIEAARAGETGRGFAVVADEVRKLAERTAASTAEISKMVSDIQTQTQVAVHNMSEIREQATQSVNRTREAGQTMDQIMEGARSVVKAISQYAAGQRA</sequence>
<dbReference type="InterPro" id="IPR035965">
    <property type="entry name" value="PAS-like_dom_sf"/>
</dbReference>
<reference evidence="7 8" key="1">
    <citation type="submission" date="2018-05" db="EMBL/GenBank/DDBJ databases">
        <title>Genomic Encyclopedia of Type Strains, Phase IV (KMG-IV): sequencing the most valuable type-strain genomes for metagenomic binning, comparative biology and taxonomic classification.</title>
        <authorList>
            <person name="Goeker M."/>
        </authorList>
    </citation>
    <scope>NUCLEOTIDE SEQUENCE [LARGE SCALE GENOMIC DNA]</scope>
    <source>
        <strain evidence="7 8">DSM 29661</strain>
    </source>
</reference>
<dbReference type="InterPro" id="IPR013656">
    <property type="entry name" value="PAS_4"/>
</dbReference>
<dbReference type="Gene3D" id="1.10.287.950">
    <property type="entry name" value="Methyl-accepting chemotaxis protein"/>
    <property type="match status" value="1"/>
</dbReference>
<evidence type="ECO:0000256" key="3">
    <source>
        <dbReference type="PROSITE-ProRule" id="PRU00284"/>
    </source>
</evidence>
<evidence type="ECO:0000259" key="4">
    <source>
        <dbReference type="PROSITE" id="PS50111"/>
    </source>
</evidence>
<dbReference type="GO" id="GO:0007165">
    <property type="term" value="P:signal transduction"/>
    <property type="evidence" value="ECO:0007669"/>
    <property type="project" value="UniProtKB-KW"/>
</dbReference>
<dbReference type="Pfam" id="PF00015">
    <property type="entry name" value="MCPsignal"/>
    <property type="match status" value="1"/>
</dbReference>
<evidence type="ECO:0000259" key="6">
    <source>
        <dbReference type="PROSITE" id="PS50113"/>
    </source>
</evidence>
<feature type="domain" description="PAC" evidence="6">
    <location>
        <begin position="90"/>
        <end position="144"/>
    </location>
</feature>
<feature type="domain" description="Methyl-accepting transducer" evidence="4">
    <location>
        <begin position="252"/>
        <end position="439"/>
    </location>
</feature>
<dbReference type="InterPro" id="IPR000700">
    <property type="entry name" value="PAS-assoc_C"/>
</dbReference>
<dbReference type="SMART" id="SM00091">
    <property type="entry name" value="PAS"/>
    <property type="match status" value="2"/>
</dbReference>
<dbReference type="AlphaFoldDB" id="A0A318KMK2"/>
<dbReference type="GO" id="GO:0004888">
    <property type="term" value="F:transmembrane signaling receptor activity"/>
    <property type="evidence" value="ECO:0007669"/>
    <property type="project" value="InterPro"/>
</dbReference>
<dbReference type="GO" id="GO:0006935">
    <property type="term" value="P:chemotaxis"/>
    <property type="evidence" value="ECO:0007669"/>
    <property type="project" value="InterPro"/>
</dbReference>
<evidence type="ECO:0000256" key="2">
    <source>
        <dbReference type="ARBA" id="ARBA00029447"/>
    </source>
</evidence>
<dbReference type="Pfam" id="PF08448">
    <property type="entry name" value="PAS_4"/>
    <property type="match status" value="1"/>
</dbReference>
<dbReference type="PANTHER" id="PTHR32089">
    <property type="entry name" value="METHYL-ACCEPTING CHEMOTAXIS PROTEIN MCPB"/>
    <property type="match status" value="1"/>
</dbReference>
<dbReference type="InterPro" id="IPR013655">
    <property type="entry name" value="PAS_fold_3"/>
</dbReference>
<comment type="caution">
    <text evidence="7">The sequence shown here is derived from an EMBL/GenBank/DDBJ whole genome shotgun (WGS) entry which is preliminary data.</text>
</comment>
<dbReference type="CDD" id="cd11386">
    <property type="entry name" value="MCP_signal"/>
    <property type="match status" value="1"/>
</dbReference>
<organism evidence="7 8">
    <name type="scientific">Rivihabitans pingtungensis</name>
    <dbReference type="NCBI Taxonomy" id="1054498"/>
    <lineage>
        <taxon>Bacteria</taxon>
        <taxon>Pseudomonadati</taxon>
        <taxon>Pseudomonadota</taxon>
        <taxon>Betaproteobacteria</taxon>
        <taxon>Neisseriales</taxon>
        <taxon>Aquaspirillaceae</taxon>
        <taxon>Rivihabitans</taxon>
    </lineage>
</organism>
<dbReference type="InterPro" id="IPR001610">
    <property type="entry name" value="PAC"/>
</dbReference>
<feature type="domain" description="PAC" evidence="6">
    <location>
        <begin position="214"/>
        <end position="267"/>
    </location>
</feature>
<dbReference type="OrthoDB" id="9765776at2"/>
<protein>
    <submittedName>
        <fullName evidence="7">Methyl-accepting chemotaxis sensory transducer with Pas/Pac sensor</fullName>
    </submittedName>
</protein>
<dbReference type="InterPro" id="IPR000014">
    <property type="entry name" value="PAS"/>
</dbReference>
<dbReference type="RefSeq" id="WP_110390715.1">
    <property type="nucleotide sequence ID" value="NZ_QJKI01000009.1"/>
</dbReference>
<dbReference type="CDD" id="cd00130">
    <property type="entry name" value="PAS"/>
    <property type="match status" value="2"/>
</dbReference>
<accession>A0A318KMK2</accession>
<dbReference type="PRINTS" id="PR00260">
    <property type="entry name" value="CHEMTRNSDUCR"/>
</dbReference>
<evidence type="ECO:0000256" key="1">
    <source>
        <dbReference type="ARBA" id="ARBA00023224"/>
    </source>
</evidence>
<evidence type="ECO:0000313" key="7">
    <source>
        <dbReference type="EMBL" id="PXX78790.1"/>
    </source>
</evidence>
<dbReference type="Pfam" id="PF08447">
    <property type="entry name" value="PAS_3"/>
    <property type="match status" value="1"/>
</dbReference>
<keyword evidence="1 3" id="KW-0807">Transducer</keyword>
<keyword evidence="8" id="KW-1185">Reference proteome</keyword>
<dbReference type="SUPFAM" id="SSF58104">
    <property type="entry name" value="Methyl-accepting chemotaxis protein (MCP) signaling domain"/>
    <property type="match status" value="1"/>
</dbReference>
<dbReference type="InterPro" id="IPR004089">
    <property type="entry name" value="MCPsignal_dom"/>
</dbReference>
<comment type="similarity">
    <text evidence="2">Belongs to the methyl-accepting chemotaxis (MCP) protein family.</text>
</comment>
<dbReference type="InterPro" id="IPR004090">
    <property type="entry name" value="Chemotax_Me-accpt_rcpt"/>
</dbReference>
<name>A0A318KMK2_9NEIS</name>
<dbReference type="EMBL" id="QJKI01000009">
    <property type="protein sequence ID" value="PXX78790.1"/>
    <property type="molecule type" value="Genomic_DNA"/>
</dbReference>
<gene>
    <name evidence="7" type="ORF">DFR34_10913</name>
</gene>
<dbReference type="PANTHER" id="PTHR32089:SF112">
    <property type="entry name" value="LYSOZYME-LIKE PROTEIN-RELATED"/>
    <property type="match status" value="1"/>
</dbReference>
<dbReference type="PROSITE" id="PS50111">
    <property type="entry name" value="CHEMOTAXIS_TRANSDUC_2"/>
    <property type="match status" value="1"/>
</dbReference>
<evidence type="ECO:0000259" key="5">
    <source>
        <dbReference type="PROSITE" id="PS50112"/>
    </source>
</evidence>
<evidence type="ECO:0000313" key="8">
    <source>
        <dbReference type="Proteomes" id="UP000247555"/>
    </source>
</evidence>
<dbReference type="Gene3D" id="3.30.450.20">
    <property type="entry name" value="PAS domain"/>
    <property type="match status" value="2"/>
</dbReference>
<dbReference type="PROSITE" id="PS50112">
    <property type="entry name" value="PAS"/>
    <property type="match status" value="1"/>
</dbReference>
<dbReference type="GO" id="GO:0016020">
    <property type="term" value="C:membrane"/>
    <property type="evidence" value="ECO:0007669"/>
    <property type="project" value="InterPro"/>
</dbReference>
<proteinExistence type="inferred from homology"/>
<dbReference type="PROSITE" id="PS50113">
    <property type="entry name" value="PAC"/>
    <property type="match status" value="2"/>
</dbReference>
<dbReference type="NCBIfam" id="TIGR00229">
    <property type="entry name" value="sensory_box"/>
    <property type="match status" value="2"/>
</dbReference>
<dbReference type="Proteomes" id="UP000247555">
    <property type="component" value="Unassembled WGS sequence"/>
</dbReference>
<feature type="domain" description="PAS" evidence="5">
    <location>
        <begin position="161"/>
        <end position="185"/>
    </location>
</feature>
<dbReference type="SMART" id="SM00283">
    <property type="entry name" value="MA"/>
    <property type="match status" value="1"/>
</dbReference>
<dbReference type="SMART" id="SM00086">
    <property type="entry name" value="PAC"/>
    <property type="match status" value="2"/>
</dbReference>
<dbReference type="SUPFAM" id="SSF55785">
    <property type="entry name" value="PYP-like sensor domain (PAS domain)"/>
    <property type="match status" value="2"/>
</dbReference>